<dbReference type="AlphaFoldDB" id="A0A8H7ZBY0"/>
<reference evidence="1 2" key="1">
    <citation type="submission" date="2021-01" db="EMBL/GenBank/DDBJ databases">
        <title>Chromosome-level genome assembly of a human fungal pathogen reveals clustering of transcriptionally co-regulated genes.</title>
        <authorList>
            <person name="Voorhies M."/>
            <person name="Cohen S."/>
            <person name="Shea T.P."/>
            <person name="Petrus S."/>
            <person name="Munoz J.F."/>
            <person name="Poplawski S."/>
            <person name="Goldman W.E."/>
            <person name="Michael T."/>
            <person name="Cuomo C.A."/>
            <person name="Sil A."/>
            <person name="Beyhan S."/>
        </authorList>
    </citation>
    <scope>NUCLEOTIDE SEQUENCE [LARGE SCALE GENOMIC DNA]</scope>
    <source>
        <strain evidence="1 2">G184AR</strain>
    </source>
</reference>
<proteinExistence type="predicted"/>
<dbReference type="EMBL" id="JAEVHI010000001">
    <property type="protein sequence ID" value="KAG5304950.1"/>
    <property type="molecule type" value="Genomic_DNA"/>
</dbReference>
<comment type="caution">
    <text evidence="1">The sequence shown here is derived from an EMBL/GenBank/DDBJ whole genome shotgun (WGS) entry which is preliminary data.</text>
</comment>
<sequence length="125" mass="14474">MPQIYKAGFASFWHRHRPHPKALRVANSPSPGCYDRSSLMSTGRVSLCRLHVSFQGMNKINAQRPMPPYFTLTSGNTSIFAPRRQSAYYYGPTKGWIEIEPKPHRTRQGQEFTSLTRFVGYIYFR</sequence>
<name>A0A8H7ZBY0_AJECA</name>
<organism evidence="1 2">
    <name type="scientific">Ajellomyces capsulatus</name>
    <name type="common">Darling's disease fungus</name>
    <name type="synonym">Histoplasma capsulatum</name>
    <dbReference type="NCBI Taxonomy" id="5037"/>
    <lineage>
        <taxon>Eukaryota</taxon>
        <taxon>Fungi</taxon>
        <taxon>Dikarya</taxon>
        <taxon>Ascomycota</taxon>
        <taxon>Pezizomycotina</taxon>
        <taxon>Eurotiomycetes</taxon>
        <taxon>Eurotiomycetidae</taxon>
        <taxon>Onygenales</taxon>
        <taxon>Ajellomycetaceae</taxon>
        <taxon>Histoplasma</taxon>
    </lineage>
</organism>
<gene>
    <name evidence="1" type="ORF">I7I52_03460</name>
</gene>
<dbReference type="Proteomes" id="UP000670092">
    <property type="component" value="Unassembled WGS sequence"/>
</dbReference>
<evidence type="ECO:0000313" key="2">
    <source>
        <dbReference type="Proteomes" id="UP000670092"/>
    </source>
</evidence>
<protein>
    <submittedName>
        <fullName evidence="1">Uncharacterized protein</fullName>
    </submittedName>
</protein>
<evidence type="ECO:0000313" key="1">
    <source>
        <dbReference type="EMBL" id="KAG5304950.1"/>
    </source>
</evidence>
<accession>A0A8H7ZBY0</accession>
<dbReference type="VEuPathDB" id="FungiDB:I7I52_03460"/>